<dbReference type="PROSITE" id="PS51352">
    <property type="entry name" value="THIOREDOXIN_2"/>
    <property type="match status" value="1"/>
</dbReference>
<feature type="domain" description="Thioredoxin" evidence="2">
    <location>
        <begin position="60"/>
        <end position="194"/>
    </location>
</feature>
<proteinExistence type="predicted"/>
<dbReference type="Proteomes" id="UP000305362">
    <property type="component" value="Unassembled WGS sequence"/>
</dbReference>
<dbReference type="PROSITE" id="PS00194">
    <property type="entry name" value="THIOREDOXIN_1"/>
    <property type="match status" value="1"/>
</dbReference>
<sequence length="323" mass="36220">TLKLFSLLTSTYLSCLITENRRELTAAPAIQTRMTSFNKLRTVSELFADMNVELKRHQKMKLTLILSAFYLSVAHAALFTAKDQVKTLDNASFDKHVLENPYSTSVVSFTADWCGHCRNLVPEYKSAAKSLSGMVNFFNVDCDSDINRPICSRYGVRGFPTVKAFTRGRKAPPKDYNGERKANAISEWAGNQIRNLVTRVSDNEALQPWLDTEKQAPHILVYTNKATTSTLLKALALKYPGAKFGIMKATSRNKDVKKELGLTGELTSPAVFLIRGGSLETTEKYEGSLKFKPLRDWLEDELPESSKTPFETTKKAKKTKSEL</sequence>
<dbReference type="InterPro" id="IPR036249">
    <property type="entry name" value="Thioredoxin-like_sf"/>
</dbReference>
<dbReference type="SUPFAM" id="SSF52833">
    <property type="entry name" value="Thioredoxin-like"/>
    <property type="match status" value="1"/>
</dbReference>
<evidence type="ECO:0000313" key="4">
    <source>
        <dbReference type="Proteomes" id="UP000305362"/>
    </source>
</evidence>
<gene>
    <name evidence="3" type="ORF">E3Q03_03640</name>
</gene>
<dbReference type="GO" id="GO:0005788">
    <property type="term" value="C:endoplasmic reticulum lumen"/>
    <property type="evidence" value="ECO:0007669"/>
    <property type="project" value="TreeGrafter"/>
</dbReference>
<dbReference type="PANTHER" id="PTHR45815">
    <property type="entry name" value="PROTEIN DISULFIDE-ISOMERASE A6"/>
    <property type="match status" value="1"/>
</dbReference>
<dbReference type="PANTHER" id="PTHR45815:SF3">
    <property type="entry name" value="PROTEIN DISULFIDE-ISOMERASE A6"/>
    <property type="match status" value="1"/>
</dbReference>
<dbReference type="InterPro" id="IPR013766">
    <property type="entry name" value="Thioredoxin_domain"/>
</dbReference>
<dbReference type="EMBL" id="SPRV01000054">
    <property type="protein sequence ID" value="TIC59860.1"/>
    <property type="molecule type" value="Genomic_DNA"/>
</dbReference>
<organism evidence="3 4">
    <name type="scientific">Wallemia mellicola</name>
    <dbReference type="NCBI Taxonomy" id="1708541"/>
    <lineage>
        <taxon>Eukaryota</taxon>
        <taxon>Fungi</taxon>
        <taxon>Dikarya</taxon>
        <taxon>Basidiomycota</taxon>
        <taxon>Wallemiomycotina</taxon>
        <taxon>Wallemiomycetes</taxon>
        <taxon>Wallemiales</taxon>
        <taxon>Wallemiaceae</taxon>
        <taxon>Wallemia</taxon>
    </lineage>
</organism>
<name>A0AB74K9J5_9BASI</name>
<evidence type="ECO:0000313" key="3">
    <source>
        <dbReference type="EMBL" id="TIC59860.1"/>
    </source>
</evidence>
<reference evidence="3 4" key="1">
    <citation type="submission" date="2019-03" db="EMBL/GenBank/DDBJ databases">
        <title>Sequencing 25 genomes of Wallemia mellicola.</title>
        <authorList>
            <person name="Gostincar C."/>
        </authorList>
    </citation>
    <scope>NUCLEOTIDE SEQUENCE [LARGE SCALE GENOMIC DNA]</scope>
    <source>
        <strain evidence="3 4">EXF-1277</strain>
    </source>
</reference>
<dbReference type="InterPro" id="IPR017937">
    <property type="entry name" value="Thioredoxin_CS"/>
</dbReference>
<dbReference type="Pfam" id="PF00085">
    <property type="entry name" value="Thioredoxin"/>
    <property type="match status" value="1"/>
</dbReference>
<feature type="region of interest" description="Disordered" evidence="1">
    <location>
        <begin position="302"/>
        <end position="323"/>
    </location>
</feature>
<feature type="non-terminal residue" evidence="3">
    <location>
        <position position="1"/>
    </location>
</feature>
<evidence type="ECO:0000256" key="1">
    <source>
        <dbReference type="SAM" id="MobiDB-lite"/>
    </source>
</evidence>
<dbReference type="GO" id="GO:0015035">
    <property type="term" value="F:protein-disulfide reductase activity"/>
    <property type="evidence" value="ECO:0007669"/>
    <property type="project" value="TreeGrafter"/>
</dbReference>
<dbReference type="Gene3D" id="3.40.30.10">
    <property type="entry name" value="Glutaredoxin"/>
    <property type="match status" value="2"/>
</dbReference>
<dbReference type="AlphaFoldDB" id="A0AB74K9J5"/>
<comment type="caution">
    <text evidence="3">The sequence shown here is derived from an EMBL/GenBank/DDBJ whole genome shotgun (WGS) entry which is preliminary data.</text>
</comment>
<protein>
    <submittedName>
        <fullName evidence="3">Thioredoxin-domain-containing protein</fullName>
    </submittedName>
</protein>
<evidence type="ECO:0000259" key="2">
    <source>
        <dbReference type="PROSITE" id="PS51352"/>
    </source>
</evidence>
<dbReference type="PRINTS" id="PR00421">
    <property type="entry name" value="THIOREDOXIN"/>
</dbReference>
<dbReference type="GO" id="GO:0034976">
    <property type="term" value="P:response to endoplasmic reticulum stress"/>
    <property type="evidence" value="ECO:0007669"/>
    <property type="project" value="TreeGrafter"/>
</dbReference>
<accession>A0AB74K9J5</accession>